<evidence type="ECO:0008006" key="3">
    <source>
        <dbReference type="Google" id="ProtNLM"/>
    </source>
</evidence>
<dbReference type="RefSeq" id="WP_301227497.1">
    <property type="nucleotide sequence ID" value="NZ_JAROCG010000001.1"/>
</dbReference>
<keyword evidence="2" id="KW-1185">Reference proteome</keyword>
<sequence length="86" mass="9540">MSLLLVFMLPFVLMPGADPALGTQLTGTGRDANVTASPFCQQARERLDSRAVRWLTSYRAPLDFRRESATGSYRSGFSPVDRAYSH</sequence>
<dbReference type="EMBL" id="JAROCG010000001">
    <property type="protein sequence ID" value="MDN4611497.1"/>
    <property type="molecule type" value="Genomic_DNA"/>
</dbReference>
<evidence type="ECO:0000313" key="2">
    <source>
        <dbReference type="Proteomes" id="UP001174209"/>
    </source>
</evidence>
<reference evidence="1" key="1">
    <citation type="submission" date="2023-06" db="EMBL/GenBank/DDBJ databases">
        <title>MT1 and MT2 Draft Genomes of Novel Species.</title>
        <authorList>
            <person name="Venkateswaran K."/>
        </authorList>
    </citation>
    <scope>NUCLEOTIDE SEQUENCE</scope>
    <source>
        <strain evidence="1">IIF3SC-B10</strain>
    </source>
</reference>
<organism evidence="1 2">
    <name type="scientific">Arthrobacter burdickii</name>
    <dbReference type="NCBI Taxonomy" id="3035920"/>
    <lineage>
        <taxon>Bacteria</taxon>
        <taxon>Bacillati</taxon>
        <taxon>Actinomycetota</taxon>
        <taxon>Actinomycetes</taxon>
        <taxon>Micrococcales</taxon>
        <taxon>Micrococcaceae</taxon>
        <taxon>Arthrobacter</taxon>
    </lineage>
</organism>
<gene>
    <name evidence="1" type="ORF">P5G52_11550</name>
</gene>
<protein>
    <recommendedName>
        <fullName evidence="3">Secreted protein</fullName>
    </recommendedName>
</protein>
<proteinExistence type="predicted"/>
<comment type="caution">
    <text evidence="1">The sequence shown here is derived from an EMBL/GenBank/DDBJ whole genome shotgun (WGS) entry which is preliminary data.</text>
</comment>
<name>A0ABT8K368_9MICC</name>
<accession>A0ABT8K368</accession>
<dbReference type="Proteomes" id="UP001174209">
    <property type="component" value="Unassembled WGS sequence"/>
</dbReference>
<evidence type="ECO:0000313" key="1">
    <source>
        <dbReference type="EMBL" id="MDN4611497.1"/>
    </source>
</evidence>